<reference evidence="6 7" key="1">
    <citation type="submission" date="2014-06" db="EMBL/GenBank/DDBJ databases">
        <authorList>
            <person name="Swart Estienne"/>
        </authorList>
    </citation>
    <scope>NUCLEOTIDE SEQUENCE [LARGE SCALE GENOMIC DNA]</scope>
    <source>
        <strain evidence="6 7">130c</strain>
    </source>
</reference>
<feature type="transmembrane region" description="Helical" evidence="5">
    <location>
        <begin position="439"/>
        <end position="458"/>
    </location>
</feature>
<feature type="transmembrane region" description="Helical" evidence="5">
    <location>
        <begin position="163"/>
        <end position="183"/>
    </location>
</feature>
<feature type="transmembrane region" description="Helical" evidence="5">
    <location>
        <begin position="189"/>
        <end position="209"/>
    </location>
</feature>
<feature type="transmembrane region" description="Helical" evidence="5">
    <location>
        <begin position="15"/>
        <end position="35"/>
    </location>
</feature>
<comment type="subcellular location">
    <subcellularLocation>
        <location evidence="1">Membrane</location>
        <topology evidence="1">Multi-pass membrane protein</topology>
    </subcellularLocation>
</comment>
<protein>
    <submittedName>
        <fullName evidence="6">Major facilitator superfamily protein</fullName>
    </submittedName>
</protein>
<name>A0A078ADG5_STYLE</name>
<organism evidence="6 7">
    <name type="scientific">Stylonychia lemnae</name>
    <name type="common">Ciliate</name>
    <dbReference type="NCBI Taxonomy" id="5949"/>
    <lineage>
        <taxon>Eukaryota</taxon>
        <taxon>Sar</taxon>
        <taxon>Alveolata</taxon>
        <taxon>Ciliophora</taxon>
        <taxon>Intramacronucleata</taxon>
        <taxon>Spirotrichea</taxon>
        <taxon>Stichotrichia</taxon>
        <taxon>Sporadotrichida</taxon>
        <taxon>Oxytrichidae</taxon>
        <taxon>Stylonychinae</taxon>
        <taxon>Stylonychia</taxon>
    </lineage>
</organism>
<dbReference type="GO" id="GO:0016020">
    <property type="term" value="C:membrane"/>
    <property type="evidence" value="ECO:0007669"/>
    <property type="project" value="UniProtKB-SubCell"/>
</dbReference>
<feature type="transmembrane region" description="Helical" evidence="5">
    <location>
        <begin position="348"/>
        <end position="368"/>
    </location>
</feature>
<gene>
    <name evidence="6" type="primary">Contig17850.g18971</name>
    <name evidence="6" type="ORF">STYLEM_8572</name>
</gene>
<evidence type="ECO:0000313" key="7">
    <source>
        <dbReference type="Proteomes" id="UP000039865"/>
    </source>
</evidence>
<dbReference type="InParanoid" id="A0A078ADG5"/>
<dbReference type="Proteomes" id="UP000039865">
    <property type="component" value="Unassembled WGS sequence"/>
</dbReference>
<dbReference type="PANTHER" id="PTHR23294">
    <property type="entry name" value="ET TRANSLATION PRODUCT-RELATED"/>
    <property type="match status" value="1"/>
</dbReference>
<accession>A0A078ADG5</accession>
<keyword evidence="4 5" id="KW-0472">Membrane</keyword>
<feature type="transmembrane region" description="Helical" evidence="5">
    <location>
        <begin position="122"/>
        <end position="143"/>
    </location>
</feature>
<feature type="transmembrane region" description="Helical" evidence="5">
    <location>
        <begin position="55"/>
        <end position="77"/>
    </location>
</feature>
<evidence type="ECO:0000256" key="4">
    <source>
        <dbReference type="ARBA" id="ARBA00023136"/>
    </source>
</evidence>
<dbReference type="AlphaFoldDB" id="A0A078ADG5"/>
<dbReference type="Gene3D" id="1.20.1250.20">
    <property type="entry name" value="MFS general substrate transporter like domains"/>
    <property type="match status" value="2"/>
</dbReference>
<evidence type="ECO:0000256" key="1">
    <source>
        <dbReference type="ARBA" id="ARBA00004141"/>
    </source>
</evidence>
<keyword evidence="2 5" id="KW-0812">Transmembrane</keyword>
<dbReference type="EMBL" id="CCKQ01008138">
    <property type="protein sequence ID" value="CDW79582.1"/>
    <property type="molecule type" value="Genomic_DNA"/>
</dbReference>
<dbReference type="Pfam" id="PF07690">
    <property type="entry name" value="MFS_1"/>
    <property type="match status" value="1"/>
</dbReference>
<dbReference type="InterPro" id="IPR011701">
    <property type="entry name" value="MFS"/>
</dbReference>
<dbReference type="SUPFAM" id="SSF103473">
    <property type="entry name" value="MFS general substrate transporter"/>
    <property type="match status" value="1"/>
</dbReference>
<keyword evidence="3 5" id="KW-1133">Transmembrane helix</keyword>
<feature type="transmembrane region" description="Helical" evidence="5">
    <location>
        <begin position="320"/>
        <end position="341"/>
    </location>
</feature>
<feature type="transmembrane region" description="Helical" evidence="5">
    <location>
        <begin position="278"/>
        <end position="300"/>
    </location>
</feature>
<proteinExistence type="predicted"/>
<dbReference type="InterPro" id="IPR036259">
    <property type="entry name" value="MFS_trans_sf"/>
</dbReference>
<feature type="transmembrane region" description="Helical" evidence="5">
    <location>
        <begin position="410"/>
        <end position="427"/>
    </location>
</feature>
<dbReference type="GO" id="GO:0022857">
    <property type="term" value="F:transmembrane transporter activity"/>
    <property type="evidence" value="ECO:0007669"/>
    <property type="project" value="InterPro"/>
</dbReference>
<dbReference type="PANTHER" id="PTHR23294:SF0">
    <property type="entry name" value="UNC93-LIKE PROTEIN MFSD11"/>
    <property type="match status" value="1"/>
</dbReference>
<dbReference type="OrthoDB" id="78663at2759"/>
<evidence type="ECO:0000313" key="6">
    <source>
        <dbReference type="EMBL" id="CDW79582.1"/>
    </source>
</evidence>
<sequence>MEKADKINQNKQSKYQNICQVTHISLGFLFLYVAFNSTQNLTSILLDQDGYGKLGFYSLGVQAIFQGIGSLMSSGIVNKFGVKTSMVLGALFNSSWVLQSLIPAQRYYNQDSDNWAYSETFYYIINIIVSAASGFMGSILWVAEGKYISECATEETKGFYFSYFWMFYMQSQVFGNLIAALVLGEMDQVSYFIIMSVIAFIASISFAFLRQPKKVATNEEVSISLFTPENINLSSAHNRESTPDFNSSAGLLQSQMPKKRGFWNDVHRVWSLMISKRMLLFLPQLLWIGVSIAIYSGLLVTIIQTSLTEETIDKKNEKSMLALVAFGFGEIFGALIIGQIVDRVNSRIASLFNCLFIAIATILTIIFLKHEQYNWFTFLMAFMWGVEDGSANTHALEMLGFEFDDNTDPFAIFSMFEALAVFIFQIIQSRVNDTQKFIIYIAVVGGVGTVMCGATYFFSFKEKRSNNKELMNQEQ</sequence>
<evidence type="ECO:0000256" key="2">
    <source>
        <dbReference type="ARBA" id="ARBA00022692"/>
    </source>
</evidence>
<evidence type="ECO:0000256" key="5">
    <source>
        <dbReference type="SAM" id="Phobius"/>
    </source>
</evidence>
<dbReference type="OMA" id="QFQDKTH"/>
<evidence type="ECO:0000256" key="3">
    <source>
        <dbReference type="ARBA" id="ARBA00022989"/>
    </source>
</evidence>
<dbReference type="InterPro" id="IPR051617">
    <property type="entry name" value="UNC-93-like_regulator"/>
</dbReference>
<keyword evidence="7" id="KW-1185">Reference proteome</keyword>